<evidence type="ECO:0000256" key="3">
    <source>
        <dbReference type="SAM" id="SignalP"/>
    </source>
</evidence>
<dbReference type="InterPro" id="IPR007110">
    <property type="entry name" value="Ig-like_dom"/>
</dbReference>
<name>A0A564ZBH0_HYMDI</name>
<dbReference type="InterPro" id="IPR013783">
    <property type="entry name" value="Ig-like_fold"/>
</dbReference>
<dbReference type="SUPFAM" id="SSF48726">
    <property type="entry name" value="Immunoglobulin"/>
    <property type="match status" value="1"/>
</dbReference>
<dbReference type="GO" id="GO:0005576">
    <property type="term" value="C:extracellular region"/>
    <property type="evidence" value="ECO:0007669"/>
    <property type="project" value="UniProtKB-SubCell"/>
</dbReference>
<evidence type="ECO:0000259" key="4">
    <source>
        <dbReference type="PROSITE" id="PS50835"/>
    </source>
</evidence>
<dbReference type="InterPro" id="IPR036179">
    <property type="entry name" value="Ig-like_dom_sf"/>
</dbReference>
<dbReference type="InterPro" id="IPR050439">
    <property type="entry name" value="ADAMTS_ADAMTS-like"/>
</dbReference>
<dbReference type="PROSITE" id="PS50092">
    <property type="entry name" value="TSP1"/>
    <property type="match status" value="3"/>
</dbReference>
<dbReference type="PROSITE" id="PS50835">
    <property type="entry name" value="IG_LIKE"/>
    <property type="match status" value="1"/>
</dbReference>
<accession>A0A564ZBH0</accession>
<feature type="chain" id="PRO_5022027466" description="Ig-like domain-containing protein" evidence="3">
    <location>
        <begin position="27"/>
        <end position="601"/>
    </location>
</feature>
<feature type="signal peptide" evidence="3">
    <location>
        <begin position="1"/>
        <end position="26"/>
    </location>
</feature>
<sequence>MESLQMSSFWILFALITLFHNRLVTAGSPEWVATDLWERCSPHCGAGIQQKVFACVENDKYNCSRVKPGRYCGPLPVEMPSDAVRQCNWGDCQRKTWWRASNWSDCSHPCGNLGFATREVECVMSGDEGEIVINQKYENGFCDLNKKPESRGPCNRFNCPGEFQPLEWQKCEQKNPCNTGVQRRQLSCRSLMANGDYVELPKVACYNHFKPPPSEWRRCYVPEISAQCTRNLPVIDEMKMVVVQMRAVRRMRLQVGQEAYILPGTRLSIKCPVTFFPSSNLVWHHKKIGNFTYTGHPGNDPVSHFVSKSGNLVIRHFTSPDEGEWRCQAGQDGPQASIKLHYNLPSQGLADWEARNPKRNSEMQNEDPAVVMTRQKLVQWVEGPWSNCSVPCGGQGIQTRVVRCELLDTGVYHVLDDEECKRQFLVKPKTQRVCINLPKCPNWKLRNADYARCTDNCIGVGRGTYWGEMTCMLGGVAIPEHHCEQMTKPDISCDNPRCQAKWVVSNWSQCSVTCGGTGFRYREQKCVWVHSNKPAGSACYDAKIEAPPAVKQCQPPPCRTQCIDLSDQCPKYRHWCSFHTFKFNCCKTCRDYALELNGSEG</sequence>
<gene>
    <name evidence="5" type="ORF">WMSIL1_LOCUS14329</name>
</gene>
<dbReference type="InterPro" id="IPR000884">
    <property type="entry name" value="TSP1_rpt"/>
</dbReference>
<evidence type="ECO:0000256" key="2">
    <source>
        <dbReference type="ARBA" id="ARBA00022525"/>
    </source>
</evidence>
<dbReference type="SMART" id="SM00209">
    <property type="entry name" value="TSP1"/>
    <property type="match status" value="4"/>
</dbReference>
<organism evidence="5 6">
    <name type="scientific">Hymenolepis diminuta</name>
    <name type="common">Rat tapeworm</name>
    <dbReference type="NCBI Taxonomy" id="6216"/>
    <lineage>
        <taxon>Eukaryota</taxon>
        <taxon>Metazoa</taxon>
        <taxon>Spiralia</taxon>
        <taxon>Lophotrochozoa</taxon>
        <taxon>Platyhelminthes</taxon>
        <taxon>Cestoda</taxon>
        <taxon>Eucestoda</taxon>
        <taxon>Cyclophyllidea</taxon>
        <taxon>Hymenolepididae</taxon>
        <taxon>Hymenolepis</taxon>
    </lineage>
</organism>
<protein>
    <recommendedName>
        <fullName evidence="4">Ig-like domain-containing protein</fullName>
    </recommendedName>
</protein>
<dbReference type="SUPFAM" id="SSF82895">
    <property type="entry name" value="TSP-1 type 1 repeat"/>
    <property type="match status" value="3"/>
</dbReference>
<keyword evidence="2" id="KW-0964">Secreted</keyword>
<dbReference type="EMBL" id="CABIJS010000708">
    <property type="protein sequence ID" value="VUZ56719.1"/>
    <property type="molecule type" value="Genomic_DNA"/>
</dbReference>
<evidence type="ECO:0000313" key="5">
    <source>
        <dbReference type="EMBL" id="VUZ56719.1"/>
    </source>
</evidence>
<keyword evidence="6" id="KW-1185">Reference proteome</keyword>
<dbReference type="Proteomes" id="UP000321570">
    <property type="component" value="Unassembled WGS sequence"/>
</dbReference>
<dbReference type="Pfam" id="PF19030">
    <property type="entry name" value="TSP1_ADAMTS"/>
    <property type="match status" value="3"/>
</dbReference>
<dbReference type="AlphaFoldDB" id="A0A564ZBH0"/>
<reference evidence="5 6" key="1">
    <citation type="submission" date="2019-07" db="EMBL/GenBank/DDBJ databases">
        <authorList>
            <person name="Jastrzebski P J."/>
            <person name="Paukszto L."/>
            <person name="Jastrzebski P J."/>
        </authorList>
    </citation>
    <scope>NUCLEOTIDE SEQUENCE [LARGE SCALE GENOMIC DNA]</scope>
    <source>
        <strain evidence="5 6">WMS-il1</strain>
    </source>
</reference>
<keyword evidence="3" id="KW-0732">Signal</keyword>
<dbReference type="PANTHER" id="PTHR13723">
    <property type="entry name" value="ADAMTS A DISINTEGRIN AND METALLOPROTEASE WITH THROMBOSPONDIN MOTIFS PROTEASE"/>
    <property type="match status" value="1"/>
</dbReference>
<proteinExistence type="predicted"/>
<dbReference type="Gene3D" id="2.60.40.10">
    <property type="entry name" value="Immunoglobulins"/>
    <property type="match status" value="1"/>
</dbReference>
<dbReference type="Gene3D" id="2.20.100.10">
    <property type="entry name" value="Thrombospondin type-1 (TSP1) repeat"/>
    <property type="match status" value="3"/>
</dbReference>
<evidence type="ECO:0000313" key="6">
    <source>
        <dbReference type="Proteomes" id="UP000321570"/>
    </source>
</evidence>
<evidence type="ECO:0000256" key="1">
    <source>
        <dbReference type="ARBA" id="ARBA00004613"/>
    </source>
</evidence>
<dbReference type="InterPro" id="IPR036383">
    <property type="entry name" value="TSP1_rpt_sf"/>
</dbReference>
<comment type="subcellular location">
    <subcellularLocation>
        <location evidence="1">Secreted</location>
    </subcellularLocation>
</comment>
<feature type="domain" description="Ig-like" evidence="4">
    <location>
        <begin position="233"/>
        <end position="339"/>
    </location>
</feature>